<dbReference type="GO" id="GO:0000139">
    <property type="term" value="C:Golgi membrane"/>
    <property type="evidence" value="ECO:0007669"/>
    <property type="project" value="UniProtKB-SubCell"/>
</dbReference>
<evidence type="ECO:0000313" key="9">
    <source>
        <dbReference type="Ensembl" id="ENSSTOP00000024317.1"/>
    </source>
</evidence>
<keyword evidence="3" id="KW-1133">Transmembrane helix</keyword>
<dbReference type="EMBL" id="AGTP01058701">
    <property type="status" value="NOT_ANNOTATED_CDS"/>
    <property type="molecule type" value="Genomic_DNA"/>
</dbReference>
<keyword evidence="5" id="KW-0472">Membrane</keyword>
<comment type="subcellular location">
    <subcellularLocation>
        <location evidence="1">Golgi apparatus membrane</location>
        <topology evidence="1">Single-pass membrane protein</topology>
    </subcellularLocation>
</comment>
<dbReference type="Pfam" id="PF10218">
    <property type="entry name" value="SPRING1"/>
    <property type="match status" value="1"/>
</dbReference>
<name>A0A287CSR7_ICTTR</name>
<evidence type="ECO:0000313" key="10">
    <source>
        <dbReference type="Proteomes" id="UP000005215"/>
    </source>
</evidence>
<dbReference type="PANTHER" id="PTHR13481">
    <property type="entry name" value="SREBP REGULATING GENE PROTEIN"/>
    <property type="match status" value="1"/>
</dbReference>
<dbReference type="STRING" id="43179.ENSSTOP00000024317"/>
<organism evidence="9 10">
    <name type="scientific">Ictidomys tridecemlineatus</name>
    <name type="common">Thirteen-lined ground squirrel</name>
    <name type="synonym">Spermophilus tridecemlineatus</name>
    <dbReference type="NCBI Taxonomy" id="43179"/>
    <lineage>
        <taxon>Eukaryota</taxon>
        <taxon>Metazoa</taxon>
        <taxon>Chordata</taxon>
        <taxon>Craniata</taxon>
        <taxon>Vertebrata</taxon>
        <taxon>Euteleostomi</taxon>
        <taxon>Mammalia</taxon>
        <taxon>Eutheria</taxon>
        <taxon>Euarchontoglires</taxon>
        <taxon>Glires</taxon>
        <taxon>Rodentia</taxon>
        <taxon>Sciuromorpha</taxon>
        <taxon>Sciuridae</taxon>
        <taxon>Xerinae</taxon>
        <taxon>Marmotini</taxon>
        <taxon>Ictidomys</taxon>
    </lineage>
</organism>
<protein>
    <recommendedName>
        <fullName evidence="8">SREBP regulating gene protein</fullName>
    </recommendedName>
</protein>
<evidence type="ECO:0000256" key="8">
    <source>
        <dbReference type="ARBA" id="ARBA00023485"/>
    </source>
</evidence>
<keyword evidence="4" id="KW-0333">Golgi apparatus</keyword>
<evidence type="ECO:0000256" key="3">
    <source>
        <dbReference type="ARBA" id="ARBA00022989"/>
    </source>
</evidence>
<dbReference type="Proteomes" id="UP000005215">
    <property type="component" value="Unassembled WGS sequence"/>
</dbReference>
<dbReference type="EMBL" id="AGTP01058702">
    <property type="status" value="NOT_ANNOTATED_CDS"/>
    <property type="molecule type" value="Genomic_DNA"/>
</dbReference>
<dbReference type="FunCoup" id="A0A287CSR7">
    <property type="interactions" value="989"/>
</dbReference>
<evidence type="ECO:0000256" key="5">
    <source>
        <dbReference type="ARBA" id="ARBA00023136"/>
    </source>
</evidence>
<dbReference type="Ensembl" id="ENSSTOT00000036908.1">
    <property type="protein sequence ID" value="ENSSTOP00000024317.1"/>
    <property type="gene ID" value="ENSSTOG00000032893.1"/>
</dbReference>
<keyword evidence="10" id="KW-1185">Reference proteome</keyword>
<evidence type="ECO:0000256" key="6">
    <source>
        <dbReference type="ARBA" id="ARBA00023180"/>
    </source>
</evidence>
<dbReference type="PANTHER" id="PTHR13481:SF0">
    <property type="entry name" value="SREBP REGULATING GENE PROTEIN"/>
    <property type="match status" value="1"/>
</dbReference>
<dbReference type="EMBL" id="AGTP01058703">
    <property type="status" value="NOT_ANNOTATED_CDS"/>
    <property type="molecule type" value="Genomic_DNA"/>
</dbReference>
<reference evidence="10" key="1">
    <citation type="submission" date="2011-11" db="EMBL/GenBank/DDBJ databases">
        <title>The Draft Genome of Spermophilus tridecemlineatus.</title>
        <authorList>
            <consortium name="The Broad Institute Genome Assembly &amp; Analysis Group"/>
            <consortium name="Computational R&amp;D Group"/>
            <consortium name="and Sequencing Platform"/>
            <person name="Di Palma F."/>
            <person name="Alfoldi J."/>
            <person name="Johnson J."/>
            <person name="Berlin A."/>
            <person name="Gnerre S."/>
            <person name="Jaffe D."/>
            <person name="MacCallum I."/>
            <person name="Young S."/>
            <person name="Walker B.J."/>
            <person name="Lindblad-Toh K."/>
        </authorList>
    </citation>
    <scope>NUCLEOTIDE SEQUENCE [LARGE SCALE GENOMIC DNA]</scope>
</reference>
<dbReference type="EMBL" id="AGTP01058700">
    <property type="status" value="NOT_ANNOTATED_CDS"/>
    <property type="molecule type" value="Genomic_DNA"/>
</dbReference>
<evidence type="ECO:0000256" key="1">
    <source>
        <dbReference type="ARBA" id="ARBA00004194"/>
    </source>
</evidence>
<comment type="similarity">
    <text evidence="7">Belongs to the SPRING family.</text>
</comment>
<gene>
    <name evidence="9" type="primary">Spring1</name>
</gene>
<evidence type="ECO:0000256" key="2">
    <source>
        <dbReference type="ARBA" id="ARBA00022692"/>
    </source>
</evidence>
<reference evidence="9" key="2">
    <citation type="submission" date="2025-08" db="UniProtKB">
        <authorList>
            <consortium name="Ensembl"/>
        </authorList>
    </citation>
    <scope>IDENTIFICATION</scope>
</reference>
<evidence type="ECO:0000256" key="7">
    <source>
        <dbReference type="ARBA" id="ARBA00023461"/>
    </source>
</evidence>
<sequence length="103" mass="11746">EERAVRDRNLLQVQDHDQPIPWKVQFNLGNSSRPSNQCRNSIQGKHLITDDLGYVCERKDLLTNGCCDVSVPSTKQSVQHENTYRDPVAKYCYGESPPELFPA</sequence>
<keyword evidence="6" id="KW-0325">Glycoprotein</keyword>
<dbReference type="GO" id="GO:2000640">
    <property type="term" value="P:positive regulation of SREBP signaling pathway"/>
    <property type="evidence" value="ECO:0007669"/>
    <property type="project" value="InterPro"/>
</dbReference>
<dbReference type="GeneTree" id="ENSGT00390000008031"/>
<evidence type="ECO:0000256" key="4">
    <source>
        <dbReference type="ARBA" id="ARBA00023034"/>
    </source>
</evidence>
<dbReference type="InParanoid" id="A0A287CSR7"/>
<dbReference type="AlphaFoldDB" id="A0A287CSR7"/>
<accession>A0A287CSR7</accession>
<dbReference type="InterPro" id="IPR019352">
    <property type="entry name" value="SPRING1"/>
</dbReference>
<keyword evidence="2" id="KW-0812">Transmembrane</keyword>
<reference evidence="9" key="3">
    <citation type="submission" date="2025-09" db="UniProtKB">
        <authorList>
            <consortium name="Ensembl"/>
        </authorList>
    </citation>
    <scope>IDENTIFICATION</scope>
</reference>
<proteinExistence type="inferred from homology"/>